<protein>
    <submittedName>
        <fullName evidence="2">Uncharacterized protein</fullName>
    </submittedName>
</protein>
<reference evidence="2 3" key="1">
    <citation type="submission" date="2016-04" db="EMBL/GenBank/DDBJ databases">
        <title>A degradative enzymes factory behind the ericoid mycorrhizal symbiosis.</title>
        <authorList>
            <consortium name="DOE Joint Genome Institute"/>
            <person name="Martino E."/>
            <person name="Morin E."/>
            <person name="Grelet G."/>
            <person name="Kuo A."/>
            <person name="Kohler A."/>
            <person name="Daghino S."/>
            <person name="Barry K."/>
            <person name="Choi C."/>
            <person name="Cichocki N."/>
            <person name="Clum A."/>
            <person name="Copeland A."/>
            <person name="Hainaut M."/>
            <person name="Haridas S."/>
            <person name="Labutti K."/>
            <person name="Lindquist E."/>
            <person name="Lipzen A."/>
            <person name="Khouja H.-R."/>
            <person name="Murat C."/>
            <person name="Ohm R."/>
            <person name="Olson A."/>
            <person name="Spatafora J."/>
            <person name="Veneault-Fourrey C."/>
            <person name="Henrissat B."/>
            <person name="Grigoriev I."/>
            <person name="Martin F."/>
            <person name="Perotto S."/>
        </authorList>
    </citation>
    <scope>NUCLEOTIDE SEQUENCE [LARGE SCALE GENOMIC DNA]</scope>
    <source>
        <strain evidence="2 3">F</strain>
    </source>
</reference>
<dbReference type="Proteomes" id="UP000235786">
    <property type="component" value="Unassembled WGS sequence"/>
</dbReference>
<keyword evidence="1" id="KW-0812">Transmembrane</keyword>
<proteinExistence type="predicted"/>
<name>A0A2J6SBG4_HYAVF</name>
<dbReference type="EMBL" id="KZ613937">
    <property type="protein sequence ID" value="PMD48119.1"/>
    <property type="molecule type" value="Genomic_DNA"/>
</dbReference>
<sequence>MALQIEGVVQADHASTQNHQNSGNFLQHPPVRRLSNEHTLVNSQITAQNHVGTERNWRHLNLQRRLTRNLRQHYTSLINWVLVLLFTIFLCYYFYEVLIAEDPQVGKLNPNPSRTNFIVAVLAQLLSRPRGALMLEAVQLAKSTSALGTARMLFTPGRHHGWTVLRTTLPILVIVLGTVQKFGAGVVYEIIPYNGTLPIWGGLTEMNSTVLDIIPTSTMAVYFLSWTANLLSTPQFIWTLPPTDQCTNDCVTYIQPGGVDITRIRGTNSSQTLLETGDFQNADAIQIYNAPAIVTEFYNPPNDLIFETDECEIFTPLSNDAIKICIKSPDSETVVIAWTICPSAIYWNQSCMKNLSWTEEIGQATTVATYKQFTTTSYYGKNLSIINVTPTSARETLPINVNAFKSMWAKLFNPGNDTSAVPNPFMVEAVQFELGFYLRLETDDFPNDQQSPLQILRNFITVPLQFSTGALLYANATINDGFDIPDDMQATASAALGRYRWKARLWTVVTWIGVAGTLLLSSGGMILWILFQDPTEVNSTAFPFVDWVSHADSGCSFSDPRVTLANQMHAEELAEKNTCGVIECFGKKRGYLIRVRCGAHENCNTTHVVFVVEKEEV</sequence>
<keyword evidence="1" id="KW-0472">Membrane</keyword>
<dbReference type="AlphaFoldDB" id="A0A2J6SBG4"/>
<evidence type="ECO:0000256" key="1">
    <source>
        <dbReference type="SAM" id="Phobius"/>
    </source>
</evidence>
<keyword evidence="1" id="KW-1133">Transmembrane helix</keyword>
<keyword evidence="3" id="KW-1185">Reference proteome</keyword>
<evidence type="ECO:0000313" key="3">
    <source>
        <dbReference type="Proteomes" id="UP000235786"/>
    </source>
</evidence>
<feature type="transmembrane region" description="Helical" evidence="1">
    <location>
        <begin position="508"/>
        <end position="531"/>
    </location>
</feature>
<dbReference type="OrthoDB" id="10440010at2759"/>
<accession>A0A2J6SBG4</accession>
<evidence type="ECO:0000313" key="2">
    <source>
        <dbReference type="EMBL" id="PMD48119.1"/>
    </source>
</evidence>
<gene>
    <name evidence="2" type="ORF">L207DRAFT_594327</name>
</gene>
<dbReference type="STRING" id="1149755.A0A2J6SBG4"/>
<feature type="transmembrane region" description="Helical" evidence="1">
    <location>
        <begin position="74"/>
        <end position="95"/>
    </location>
</feature>
<organism evidence="2 3">
    <name type="scientific">Hyaloscypha variabilis (strain UAMH 11265 / GT02V1 / F)</name>
    <name type="common">Meliniomyces variabilis</name>
    <dbReference type="NCBI Taxonomy" id="1149755"/>
    <lineage>
        <taxon>Eukaryota</taxon>
        <taxon>Fungi</taxon>
        <taxon>Dikarya</taxon>
        <taxon>Ascomycota</taxon>
        <taxon>Pezizomycotina</taxon>
        <taxon>Leotiomycetes</taxon>
        <taxon>Helotiales</taxon>
        <taxon>Hyaloscyphaceae</taxon>
        <taxon>Hyaloscypha</taxon>
        <taxon>Hyaloscypha variabilis</taxon>
    </lineage>
</organism>